<keyword evidence="3" id="KW-1185">Reference proteome</keyword>
<protein>
    <submittedName>
        <fullName evidence="2">Uncharacterized protein</fullName>
    </submittedName>
</protein>
<dbReference type="OrthoDB" id="677721at2759"/>
<dbReference type="PANTHER" id="PTHR33671:SF2">
    <property type="entry name" value="N-METHYLTRANSFERASE, PUTATIVE (DUF688)-RELATED"/>
    <property type="match status" value="1"/>
</dbReference>
<evidence type="ECO:0000256" key="1">
    <source>
        <dbReference type="SAM" id="MobiDB-lite"/>
    </source>
</evidence>
<feature type="compositionally biased region" description="Basic and acidic residues" evidence="1">
    <location>
        <begin position="125"/>
        <end position="157"/>
    </location>
</feature>
<feature type="region of interest" description="Disordered" evidence="1">
    <location>
        <begin position="306"/>
        <end position="338"/>
    </location>
</feature>
<feature type="compositionally biased region" description="Polar residues" evidence="1">
    <location>
        <begin position="541"/>
        <end position="550"/>
    </location>
</feature>
<evidence type="ECO:0000313" key="3">
    <source>
        <dbReference type="Proteomes" id="UP000231279"/>
    </source>
</evidence>
<sequence>MVLKSVMEEKQLNFNQPLLSVRKHATTATSRRTYRRKTDYSHRVISHLPTQRPDQKSGPITNPGAVPFLWEQTPGKPKEEIKRQPQNSNLPPVAPKLPPGRCQDANQQDCCKVAQSKRQAVDVSLDSHSEPSHDENVKDLEETSQEKEGSVSGDSHEEYVDALDTLSRTESFFINCSMSGISGLNDLDVEPSRNFSTDRPAREFMMDRFLPAAKAMASETPQYAPKKQPLVQEQRLQVKKVVNQNKPSLRYGPSFTKRYSDYHEEEDDESDDEYDRRQNLPRVCGLLPRFCLKSSLSLLNPVPAMSVRTPVPNSHPNKVQPRTSSTGSYSETENESMSDRMAELNVDMTKLRNERQVIATHEEKGFGLQENGFKTFQELLADKGSPNESDSGGPLIEKTLYVDTVQKVEPNLMSFSSETQDTKVVPSSREEDHKIITKRVDQKHEIDSSLKDFNKSNTTYGEEKLLANGQPKAVGENKDLNGASTITENIVTTQKEAKETLKEHLSRAITLENSPQEDSELPPHPPLPKSPSDSWLWRTLPSVSTKNPTLRSYLCPATKPQNKGSKAPTPTGDIKWEIIVKTAKVERRYLHYSEDGLTTIPEA</sequence>
<dbReference type="AlphaFoldDB" id="A0A2G9GJU1"/>
<proteinExistence type="predicted"/>
<dbReference type="Pfam" id="PF05097">
    <property type="entry name" value="DUF688"/>
    <property type="match status" value="1"/>
</dbReference>
<feature type="compositionally biased region" description="Polar residues" evidence="1">
    <location>
        <begin position="311"/>
        <end position="331"/>
    </location>
</feature>
<dbReference type="Proteomes" id="UP000231279">
    <property type="component" value="Unassembled WGS sequence"/>
</dbReference>
<reference evidence="3" key="1">
    <citation type="journal article" date="2018" name="Gigascience">
        <title>Genome assembly of the Pink Ipe (Handroanthus impetiginosus, Bignoniaceae), a highly valued, ecologically keystone Neotropical timber forest tree.</title>
        <authorList>
            <person name="Silva-Junior O.B."/>
            <person name="Grattapaglia D."/>
            <person name="Novaes E."/>
            <person name="Collevatti R.G."/>
        </authorList>
    </citation>
    <scope>NUCLEOTIDE SEQUENCE [LARGE SCALE GENOMIC DNA]</scope>
    <source>
        <strain evidence="3">cv. UFG-1</strain>
    </source>
</reference>
<dbReference type="PANTHER" id="PTHR33671">
    <property type="entry name" value="N-METHYLTRANSFERASE, PUTATIVE (DUF688)-RELATED"/>
    <property type="match status" value="1"/>
</dbReference>
<organism evidence="2 3">
    <name type="scientific">Handroanthus impetiginosus</name>
    <dbReference type="NCBI Taxonomy" id="429701"/>
    <lineage>
        <taxon>Eukaryota</taxon>
        <taxon>Viridiplantae</taxon>
        <taxon>Streptophyta</taxon>
        <taxon>Embryophyta</taxon>
        <taxon>Tracheophyta</taxon>
        <taxon>Spermatophyta</taxon>
        <taxon>Magnoliopsida</taxon>
        <taxon>eudicotyledons</taxon>
        <taxon>Gunneridae</taxon>
        <taxon>Pentapetalae</taxon>
        <taxon>asterids</taxon>
        <taxon>lamiids</taxon>
        <taxon>Lamiales</taxon>
        <taxon>Bignoniaceae</taxon>
        <taxon>Crescentiina</taxon>
        <taxon>Tabebuia alliance</taxon>
        <taxon>Handroanthus</taxon>
    </lineage>
</organism>
<feature type="region of interest" description="Disordered" evidence="1">
    <location>
        <begin position="25"/>
        <end position="105"/>
    </location>
</feature>
<dbReference type="InterPro" id="IPR007789">
    <property type="entry name" value="DUF688"/>
</dbReference>
<feature type="region of interest" description="Disordered" evidence="1">
    <location>
        <begin position="121"/>
        <end position="157"/>
    </location>
</feature>
<name>A0A2G9GJU1_9LAMI</name>
<feature type="compositionally biased region" description="Acidic residues" evidence="1">
    <location>
        <begin position="263"/>
        <end position="273"/>
    </location>
</feature>
<dbReference type="STRING" id="429701.A0A2G9GJU1"/>
<feature type="region of interest" description="Disordered" evidence="1">
    <location>
        <begin position="242"/>
        <end position="275"/>
    </location>
</feature>
<accession>A0A2G9GJU1</accession>
<evidence type="ECO:0000313" key="2">
    <source>
        <dbReference type="EMBL" id="PIN05472.1"/>
    </source>
</evidence>
<dbReference type="EMBL" id="NKXS01004752">
    <property type="protein sequence ID" value="PIN05472.1"/>
    <property type="molecule type" value="Genomic_DNA"/>
</dbReference>
<gene>
    <name evidence="2" type="ORF">CDL12_21980</name>
</gene>
<feature type="region of interest" description="Disordered" evidence="1">
    <location>
        <begin position="511"/>
        <end position="571"/>
    </location>
</feature>
<comment type="caution">
    <text evidence="2">The sequence shown here is derived from an EMBL/GenBank/DDBJ whole genome shotgun (WGS) entry which is preliminary data.</text>
</comment>